<dbReference type="Proteomes" id="UP000789405">
    <property type="component" value="Unassembled WGS sequence"/>
</dbReference>
<proteinExistence type="predicted"/>
<comment type="caution">
    <text evidence="1">The sequence shown here is derived from an EMBL/GenBank/DDBJ whole genome shotgun (WGS) entry which is preliminary data.</text>
</comment>
<dbReference type="EMBL" id="CAJVPY010015526">
    <property type="protein sequence ID" value="CAG8752255.1"/>
    <property type="molecule type" value="Genomic_DNA"/>
</dbReference>
<name>A0A9N9IVM9_9GLOM</name>
<evidence type="ECO:0000313" key="1">
    <source>
        <dbReference type="EMBL" id="CAG8752255.1"/>
    </source>
</evidence>
<evidence type="ECO:0000313" key="2">
    <source>
        <dbReference type="Proteomes" id="UP000789405"/>
    </source>
</evidence>
<sequence length="319" mass="38582">EEFDLPNCYASVEDGHDIMTFEQIMAQLDLDPVKRTKEEIIKEGHKWIEDKINDYDPHFFKTSHFDMNDELLVLSTLYATTDDIDHVQLATTKDEEYLQTILFEEKKKIKQRTELKKIIEKYNLDTLLKLAKMKKKVEWGVSMNQKRTYIMIDDYQKHLEETALLQFLQKKSYIEKWKEGKEKINYESVYIKTYSVADETRKAITRRVNLYHLRCLDATKPKEKLKRLFSKFMEKNREYQIALRINDTHLKLFEKFFMDEFEFERNFNKRKMKLLINEEGYSQIVDTNCDSNLRLLHEHSDLLLNGFRKDFYVIFERLS</sequence>
<organism evidence="1 2">
    <name type="scientific">Dentiscutata erythropus</name>
    <dbReference type="NCBI Taxonomy" id="1348616"/>
    <lineage>
        <taxon>Eukaryota</taxon>
        <taxon>Fungi</taxon>
        <taxon>Fungi incertae sedis</taxon>
        <taxon>Mucoromycota</taxon>
        <taxon>Glomeromycotina</taxon>
        <taxon>Glomeromycetes</taxon>
        <taxon>Diversisporales</taxon>
        <taxon>Gigasporaceae</taxon>
        <taxon>Dentiscutata</taxon>
    </lineage>
</organism>
<reference evidence="1" key="1">
    <citation type="submission" date="2021-06" db="EMBL/GenBank/DDBJ databases">
        <authorList>
            <person name="Kallberg Y."/>
            <person name="Tangrot J."/>
            <person name="Rosling A."/>
        </authorList>
    </citation>
    <scope>NUCLEOTIDE SEQUENCE</scope>
    <source>
        <strain evidence="1">MA453B</strain>
    </source>
</reference>
<keyword evidence="2" id="KW-1185">Reference proteome</keyword>
<accession>A0A9N9IVM9</accession>
<gene>
    <name evidence="1" type="ORF">DERYTH_LOCUS17010</name>
</gene>
<feature type="non-terminal residue" evidence="1">
    <location>
        <position position="319"/>
    </location>
</feature>
<dbReference type="AlphaFoldDB" id="A0A9N9IVM9"/>
<protein>
    <submittedName>
        <fullName evidence="1">16683_t:CDS:1</fullName>
    </submittedName>
</protein>